<dbReference type="PANTHER" id="PTHR23028">
    <property type="entry name" value="ACETYLTRANSFERASE"/>
    <property type="match status" value="1"/>
</dbReference>
<feature type="transmembrane region" description="Helical" evidence="1">
    <location>
        <begin position="359"/>
        <end position="381"/>
    </location>
</feature>
<dbReference type="GO" id="GO:0000271">
    <property type="term" value="P:polysaccharide biosynthetic process"/>
    <property type="evidence" value="ECO:0007669"/>
    <property type="project" value="TreeGrafter"/>
</dbReference>
<dbReference type="OrthoDB" id="290051at2"/>
<name>A0A1A9I152_9BACT</name>
<dbReference type="EMBL" id="CP015772">
    <property type="protein sequence ID" value="ANH80450.1"/>
    <property type="molecule type" value="Genomic_DNA"/>
</dbReference>
<protein>
    <recommendedName>
        <fullName evidence="2">Acyltransferase 3 domain-containing protein</fullName>
    </recommendedName>
</protein>
<feature type="transmembrane region" description="Helical" evidence="1">
    <location>
        <begin position="289"/>
        <end position="307"/>
    </location>
</feature>
<feature type="transmembrane region" description="Helical" evidence="1">
    <location>
        <begin position="319"/>
        <end position="339"/>
    </location>
</feature>
<dbReference type="GO" id="GO:0016020">
    <property type="term" value="C:membrane"/>
    <property type="evidence" value="ECO:0007669"/>
    <property type="project" value="TreeGrafter"/>
</dbReference>
<feature type="transmembrane region" description="Helical" evidence="1">
    <location>
        <begin position="266"/>
        <end position="283"/>
    </location>
</feature>
<dbReference type="InterPro" id="IPR050879">
    <property type="entry name" value="Acyltransferase_3"/>
</dbReference>
<keyword evidence="4" id="KW-1185">Reference proteome</keyword>
<dbReference type="AlphaFoldDB" id="A0A1A9I152"/>
<accession>A0A1A9I152</accession>
<feature type="transmembrane region" description="Helical" evidence="1">
    <location>
        <begin position="234"/>
        <end position="254"/>
    </location>
</feature>
<evidence type="ECO:0000256" key="1">
    <source>
        <dbReference type="SAM" id="Phobius"/>
    </source>
</evidence>
<evidence type="ECO:0000313" key="3">
    <source>
        <dbReference type="EMBL" id="ANH80450.1"/>
    </source>
</evidence>
<dbReference type="RefSeq" id="WP_067752928.1">
    <property type="nucleotide sequence ID" value="NZ_CP015772.1"/>
</dbReference>
<dbReference type="STRING" id="1176587.A8C56_05100"/>
<evidence type="ECO:0000313" key="4">
    <source>
        <dbReference type="Proteomes" id="UP000077667"/>
    </source>
</evidence>
<dbReference type="GO" id="GO:0016747">
    <property type="term" value="F:acyltransferase activity, transferring groups other than amino-acyl groups"/>
    <property type="evidence" value="ECO:0007669"/>
    <property type="project" value="InterPro"/>
</dbReference>
<evidence type="ECO:0000259" key="2">
    <source>
        <dbReference type="Pfam" id="PF01757"/>
    </source>
</evidence>
<reference evidence="3 4" key="1">
    <citation type="submission" date="2016-05" db="EMBL/GenBank/DDBJ databases">
        <title>Niabella ginsenosidivorans BS26 whole genome sequencing.</title>
        <authorList>
            <person name="Im W.T."/>
            <person name="Siddiqi M.Z."/>
        </authorList>
    </citation>
    <scope>NUCLEOTIDE SEQUENCE [LARGE SCALE GENOMIC DNA]</scope>
    <source>
        <strain evidence="3 4">BS26</strain>
    </source>
</reference>
<feature type="transmembrane region" description="Helical" evidence="1">
    <location>
        <begin position="128"/>
        <end position="144"/>
    </location>
</feature>
<feature type="domain" description="Acyltransferase 3" evidence="2">
    <location>
        <begin position="37"/>
        <end position="376"/>
    </location>
</feature>
<keyword evidence="1" id="KW-1133">Transmembrane helix</keyword>
<dbReference type="KEGG" id="nia:A8C56_05100"/>
<dbReference type="InterPro" id="IPR002656">
    <property type="entry name" value="Acyl_transf_3_dom"/>
</dbReference>
<sequence length="411" mass="48935">MIDKKATTQYALSILRKHFLSIPEKLRRVTSGGKFINEIDGLRFVAIIPVLIQHMTERFERNTSINFAKPEEGNFLSFLASRGFLGVYIFFVISGFILALPFASHYLKQKKKVPLKNYFWRRLTRLEPPYIIWMSVFFILFLFARHESFSSYFPHYLANITYTHTLIYKEWSPFDPPTWTLEIEVQFYILAPFLSYLFFSVKNKMRRRVINLVAVTVLMLLQQYLQFYARPYNFTILGHLHYFLVGFFLADIFLEDWNSTPIKGNGRFDVIAIIALITLLFGWSWDFVWYSRILVVTALFLFFYSAFKSRYVNRFLCNRWITAIGGMCYTIYLIHLPFSELLIAITKKIHFTQFYAPNLLLQLLIFIPLILIISAFCFLLLEKPFMDKNWPKRFYQKIIQFFSKSEVRTDQ</sequence>
<gene>
    <name evidence="3" type="ORF">A8C56_05100</name>
</gene>
<feature type="transmembrane region" description="Helical" evidence="1">
    <location>
        <begin position="209"/>
        <end position="228"/>
    </location>
</feature>
<organism evidence="3 4">
    <name type="scientific">Niabella ginsenosidivorans</name>
    <dbReference type="NCBI Taxonomy" id="1176587"/>
    <lineage>
        <taxon>Bacteria</taxon>
        <taxon>Pseudomonadati</taxon>
        <taxon>Bacteroidota</taxon>
        <taxon>Chitinophagia</taxon>
        <taxon>Chitinophagales</taxon>
        <taxon>Chitinophagaceae</taxon>
        <taxon>Niabella</taxon>
    </lineage>
</organism>
<proteinExistence type="predicted"/>
<feature type="transmembrane region" description="Helical" evidence="1">
    <location>
        <begin position="185"/>
        <end position="202"/>
    </location>
</feature>
<dbReference type="PANTHER" id="PTHR23028:SF53">
    <property type="entry name" value="ACYL_TRANSF_3 DOMAIN-CONTAINING PROTEIN"/>
    <property type="match status" value="1"/>
</dbReference>
<dbReference type="Pfam" id="PF01757">
    <property type="entry name" value="Acyl_transf_3"/>
    <property type="match status" value="1"/>
</dbReference>
<dbReference type="Proteomes" id="UP000077667">
    <property type="component" value="Chromosome"/>
</dbReference>
<feature type="transmembrane region" description="Helical" evidence="1">
    <location>
        <begin position="85"/>
        <end position="107"/>
    </location>
</feature>
<keyword evidence="1" id="KW-0812">Transmembrane</keyword>
<keyword evidence="1" id="KW-0472">Membrane</keyword>